<dbReference type="PANTHER" id="PTHR43611:SF3">
    <property type="entry name" value="FLAVIN MONONUCLEOTIDE HYDROLASE 1, CHLOROPLATIC"/>
    <property type="match status" value="1"/>
</dbReference>
<sequence>MTWIVFDYGNVISADADLWPLIGHTGLEPERFHEAYWRRRLDYDRGDLDSWEYWSHTLDRDVDDDEVERLVELDIAAWSTPNEGTLAILRELQERGTSVGLLSNAPASTADGWDRLPWIAAIERRFYSGRLGMVKPDLEIFEHVAAELGTKDIVFIDDRADNVEGANRAGLTGVLFTGADQLREHLSLM</sequence>
<name>A0A7W0CFY8_9ACTN</name>
<dbReference type="CDD" id="cd02603">
    <property type="entry name" value="HAD_sEH-N_like"/>
    <property type="match status" value="1"/>
</dbReference>
<dbReference type="InterPro" id="IPR006439">
    <property type="entry name" value="HAD-SF_hydro_IA"/>
</dbReference>
<keyword evidence="2" id="KW-1185">Reference proteome</keyword>
<dbReference type="Gene3D" id="3.40.50.1000">
    <property type="entry name" value="HAD superfamily/HAD-like"/>
    <property type="match status" value="1"/>
</dbReference>
<proteinExistence type="predicted"/>
<comment type="caution">
    <text evidence="1">The sequence shown here is derived from an EMBL/GenBank/DDBJ whole genome shotgun (WGS) entry which is preliminary data.</text>
</comment>
<accession>A0A7W0CFY8</accession>
<evidence type="ECO:0000313" key="2">
    <source>
        <dbReference type="Proteomes" id="UP000530928"/>
    </source>
</evidence>
<reference evidence="1 2" key="1">
    <citation type="submission" date="2020-07" db="EMBL/GenBank/DDBJ databases">
        <title>Genomic Encyclopedia of Type Strains, Phase IV (KMG-IV): sequencing the most valuable type-strain genomes for metagenomic binning, comparative biology and taxonomic classification.</title>
        <authorList>
            <person name="Goeker M."/>
        </authorList>
    </citation>
    <scope>NUCLEOTIDE SEQUENCE [LARGE SCALE GENOMIC DNA]</scope>
    <source>
        <strain evidence="1 2">DSM 45533</strain>
    </source>
</reference>
<organism evidence="1 2">
    <name type="scientific">Nonomuraea soli</name>
    <dbReference type="NCBI Taxonomy" id="1032476"/>
    <lineage>
        <taxon>Bacteria</taxon>
        <taxon>Bacillati</taxon>
        <taxon>Actinomycetota</taxon>
        <taxon>Actinomycetes</taxon>
        <taxon>Streptosporangiales</taxon>
        <taxon>Streptosporangiaceae</taxon>
        <taxon>Nonomuraea</taxon>
    </lineage>
</organism>
<protein>
    <submittedName>
        <fullName evidence="1">Putative hydrolase of the HAD superfamily</fullName>
    </submittedName>
</protein>
<dbReference type="Proteomes" id="UP000530928">
    <property type="component" value="Unassembled WGS sequence"/>
</dbReference>
<dbReference type="GO" id="GO:0016787">
    <property type="term" value="F:hydrolase activity"/>
    <property type="evidence" value="ECO:0007669"/>
    <property type="project" value="UniProtKB-KW"/>
</dbReference>
<dbReference type="AlphaFoldDB" id="A0A7W0CFY8"/>
<dbReference type="RefSeq" id="WP_181609301.1">
    <property type="nucleotide sequence ID" value="NZ_BAABAM010000006.1"/>
</dbReference>
<dbReference type="SUPFAM" id="SSF56784">
    <property type="entry name" value="HAD-like"/>
    <property type="match status" value="1"/>
</dbReference>
<dbReference type="SFLD" id="SFLDS00003">
    <property type="entry name" value="Haloacid_Dehalogenase"/>
    <property type="match status" value="1"/>
</dbReference>
<dbReference type="SFLD" id="SFLDG01129">
    <property type="entry name" value="C1.5:_HAD__Beta-PGM__Phosphata"/>
    <property type="match status" value="1"/>
</dbReference>
<dbReference type="PANTHER" id="PTHR43611">
    <property type="entry name" value="ALPHA-D-GLUCOSE 1-PHOSPHATE PHOSPHATASE"/>
    <property type="match status" value="1"/>
</dbReference>
<dbReference type="InterPro" id="IPR023214">
    <property type="entry name" value="HAD_sf"/>
</dbReference>
<gene>
    <name evidence="1" type="ORF">HNR30_001822</name>
</gene>
<dbReference type="EMBL" id="JACDUR010000002">
    <property type="protein sequence ID" value="MBA2890481.1"/>
    <property type="molecule type" value="Genomic_DNA"/>
</dbReference>
<dbReference type="NCBIfam" id="TIGR01509">
    <property type="entry name" value="HAD-SF-IA-v3"/>
    <property type="match status" value="1"/>
</dbReference>
<keyword evidence="1" id="KW-0378">Hydrolase</keyword>
<dbReference type="InterPro" id="IPR036412">
    <property type="entry name" value="HAD-like_sf"/>
</dbReference>
<dbReference type="Pfam" id="PF00702">
    <property type="entry name" value="Hydrolase"/>
    <property type="match status" value="1"/>
</dbReference>
<evidence type="ECO:0000313" key="1">
    <source>
        <dbReference type="EMBL" id="MBA2890481.1"/>
    </source>
</evidence>